<gene>
    <name evidence="1" type="ORF">MYCIT1_LOCUS8042</name>
</gene>
<comment type="caution">
    <text evidence="1">The sequence shown here is derived from an EMBL/GenBank/DDBJ whole genome shotgun (WGS) entry which is preliminary data.</text>
</comment>
<accession>A0AAD2GZC8</accession>
<evidence type="ECO:0000313" key="1">
    <source>
        <dbReference type="EMBL" id="CAK5266346.1"/>
    </source>
</evidence>
<organism evidence="1 2">
    <name type="scientific">Mycena citricolor</name>
    <dbReference type="NCBI Taxonomy" id="2018698"/>
    <lineage>
        <taxon>Eukaryota</taxon>
        <taxon>Fungi</taxon>
        <taxon>Dikarya</taxon>
        <taxon>Basidiomycota</taxon>
        <taxon>Agaricomycotina</taxon>
        <taxon>Agaricomycetes</taxon>
        <taxon>Agaricomycetidae</taxon>
        <taxon>Agaricales</taxon>
        <taxon>Marasmiineae</taxon>
        <taxon>Mycenaceae</taxon>
        <taxon>Mycena</taxon>
    </lineage>
</organism>
<reference evidence="1" key="1">
    <citation type="submission" date="2023-11" db="EMBL/GenBank/DDBJ databases">
        <authorList>
            <person name="De Vega J J."/>
            <person name="De Vega J J."/>
        </authorList>
    </citation>
    <scope>NUCLEOTIDE SEQUENCE</scope>
</reference>
<sequence length="358" mass="40246">MSTMDPVCVSYTPHYDFRTAHYDDATEFNEDERPKSRPARVRDQLETGFEQFEDMEMALGTIDDEPPSVYTHHRHVAEIVEPLRAVVMRRPSSPSRPSLERGRALNVHARPFVPGAQRWRSPSASSDSSCSDPETLVDKYYGDGEDADQFGFTVMESELFGYCMEQLDRGTDPVSVISHLLRRATEDAANVISVCLVAERLGQHYLGGMKSWNHLVEEEVVKTFSSYWKPTGGWSIELHLPTPYDSPYSRGVNLARVVGALHEHSLLTARTFHSVLTFLAEDVEPSLFRLTAISEALQKAGSNLEATDVRRVLMGPQRLGALTTGCVSAIVKKRFVWAWCPASQTLLLNIFRLLQDLE</sequence>
<evidence type="ECO:0000313" key="2">
    <source>
        <dbReference type="Proteomes" id="UP001295794"/>
    </source>
</evidence>
<keyword evidence="2" id="KW-1185">Reference proteome</keyword>
<dbReference type="Proteomes" id="UP001295794">
    <property type="component" value="Unassembled WGS sequence"/>
</dbReference>
<dbReference type="AlphaFoldDB" id="A0AAD2GZC8"/>
<protein>
    <submittedName>
        <fullName evidence="1">Uncharacterized protein</fullName>
    </submittedName>
</protein>
<proteinExistence type="predicted"/>
<dbReference type="EMBL" id="CAVNYO010000109">
    <property type="protein sequence ID" value="CAK5266346.1"/>
    <property type="molecule type" value="Genomic_DNA"/>
</dbReference>
<name>A0AAD2GZC8_9AGAR</name>